<dbReference type="GO" id="GO:0000297">
    <property type="term" value="F:spermine transmembrane transporter activity"/>
    <property type="evidence" value="ECO:0007669"/>
    <property type="project" value="TreeGrafter"/>
</dbReference>
<dbReference type="GO" id="GO:0140115">
    <property type="term" value="P:export across plasma membrane"/>
    <property type="evidence" value="ECO:0007669"/>
    <property type="project" value="UniProtKB-ARBA"/>
</dbReference>
<keyword evidence="3 5" id="KW-1133">Transmembrane helix</keyword>
<organism evidence="7 8">
    <name type="scientific">Neohortaea acidophila</name>
    <dbReference type="NCBI Taxonomy" id="245834"/>
    <lineage>
        <taxon>Eukaryota</taxon>
        <taxon>Fungi</taxon>
        <taxon>Dikarya</taxon>
        <taxon>Ascomycota</taxon>
        <taxon>Pezizomycotina</taxon>
        <taxon>Dothideomycetes</taxon>
        <taxon>Dothideomycetidae</taxon>
        <taxon>Mycosphaerellales</taxon>
        <taxon>Teratosphaeriaceae</taxon>
        <taxon>Neohortaea</taxon>
    </lineage>
</organism>
<feature type="transmembrane region" description="Helical" evidence="5">
    <location>
        <begin position="404"/>
        <end position="422"/>
    </location>
</feature>
<dbReference type="EMBL" id="MU001633">
    <property type="protein sequence ID" value="KAF2485227.1"/>
    <property type="molecule type" value="Genomic_DNA"/>
</dbReference>
<dbReference type="GeneID" id="54471867"/>
<accession>A0A6A6Q1C1</accession>
<feature type="transmembrane region" description="Helical" evidence="5">
    <location>
        <begin position="252"/>
        <end position="272"/>
    </location>
</feature>
<dbReference type="PROSITE" id="PS00216">
    <property type="entry name" value="SUGAR_TRANSPORT_1"/>
    <property type="match status" value="1"/>
</dbReference>
<evidence type="ECO:0000256" key="4">
    <source>
        <dbReference type="ARBA" id="ARBA00023136"/>
    </source>
</evidence>
<feature type="transmembrane region" description="Helical" evidence="5">
    <location>
        <begin position="111"/>
        <end position="132"/>
    </location>
</feature>
<dbReference type="CDD" id="cd17323">
    <property type="entry name" value="MFS_Tpo1_MDR_like"/>
    <property type="match status" value="1"/>
</dbReference>
<dbReference type="InterPro" id="IPR005829">
    <property type="entry name" value="Sugar_transporter_CS"/>
</dbReference>
<evidence type="ECO:0000313" key="8">
    <source>
        <dbReference type="Proteomes" id="UP000799767"/>
    </source>
</evidence>
<comment type="subcellular location">
    <subcellularLocation>
        <location evidence="1">Membrane</location>
        <topology evidence="1">Multi-pass membrane protein</topology>
    </subcellularLocation>
</comment>
<dbReference type="OrthoDB" id="3936150at2759"/>
<feature type="transmembrane region" description="Helical" evidence="5">
    <location>
        <begin position="86"/>
        <end position="105"/>
    </location>
</feature>
<dbReference type="Pfam" id="PF07690">
    <property type="entry name" value="MFS_1"/>
    <property type="match status" value="1"/>
</dbReference>
<dbReference type="Gene3D" id="1.20.1250.20">
    <property type="entry name" value="MFS general substrate transporter like domains"/>
    <property type="match status" value="1"/>
</dbReference>
<dbReference type="GO" id="GO:0005886">
    <property type="term" value="C:plasma membrane"/>
    <property type="evidence" value="ECO:0007669"/>
    <property type="project" value="TreeGrafter"/>
</dbReference>
<evidence type="ECO:0000313" key="7">
    <source>
        <dbReference type="EMBL" id="KAF2485227.1"/>
    </source>
</evidence>
<feature type="transmembrane region" description="Helical" evidence="5">
    <location>
        <begin position="428"/>
        <end position="451"/>
    </location>
</feature>
<dbReference type="InterPro" id="IPR036259">
    <property type="entry name" value="MFS_trans_sf"/>
</dbReference>
<dbReference type="PANTHER" id="PTHR23502:SF38">
    <property type="entry name" value="POLYAMINE TRANSPORTER 4"/>
    <property type="match status" value="1"/>
</dbReference>
<evidence type="ECO:0000256" key="5">
    <source>
        <dbReference type="SAM" id="Phobius"/>
    </source>
</evidence>
<feature type="transmembrane region" description="Helical" evidence="5">
    <location>
        <begin position="177"/>
        <end position="195"/>
    </location>
</feature>
<feature type="transmembrane region" description="Helical" evidence="5">
    <location>
        <begin position="292"/>
        <end position="314"/>
    </location>
</feature>
<protein>
    <submittedName>
        <fullName evidence="7">Major facilitator superfamily domain-containing protein</fullName>
    </submittedName>
</protein>
<dbReference type="InterPro" id="IPR011701">
    <property type="entry name" value="MFS"/>
</dbReference>
<dbReference type="PANTHER" id="PTHR23502">
    <property type="entry name" value="MAJOR FACILITATOR SUPERFAMILY"/>
    <property type="match status" value="1"/>
</dbReference>
<evidence type="ECO:0000259" key="6">
    <source>
        <dbReference type="PROSITE" id="PS50850"/>
    </source>
</evidence>
<dbReference type="Proteomes" id="UP000799767">
    <property type="component" value="Unassembled WGS sequence"/>
</dbReference>
<evidence type="ECO:0000256" key="1">
    <source>
        <dbReference type="ARBA" id="ARBA00004141"/>
    </source>
</evidence>
<dbReference type="GO" id="GO:0042908">
    <property type="term" value="P:xenobiotic transport"/>
    <property type="evidence" value="ECO:0007669"/>
    <property type="project" value="UniProtKB-ARBA"/>
</dbReference>
<dbReference type="PROSITE" id="PS50850">
    <property type="entry name" value="MFS"/>
    <property type="match status" value="1"/>
</dbReference>
<feature type="transmembrane region" description="Helical" evidence="5">
    <location>
        <begin position="51"/>
        <end position="74"/>
    </location>
</feature>
<evidence type="ECO:0000256" key="2">
    <source>
        <dbReference type="ARBA" id="ARBA00022692"/>
    </source>
</evidence>
<name>A0A6A6Q1C1_9PEZI</name>
<sequence>MEESKVQSAREWPMWRKVATVFVVASFSFFATFAASIIAPGRPQIESELRVSRTVSIIPFSLFNLGLGWGTVVSSPVSESYGRRRVYTVAMLGLLVFVMATGFSHGLASLLVTRLLGGFFGSPGATLASATISDMFEPGRARGMALFCYYSMPWLGSVLGPLIGAVVVAYYDWEWTQWVYLFIAVPVVLPGLLFIRESKQSVLEAKAADDTSFKDRLKPQLLARGCVSFVKELPEFMSTSLLRPLEMLFTELIVGLVCAFAGFNFGLIYALVIVLPDVFKSTYGFDTIDQGLAFLGLIVGCILGPACLLVDNEIVVRQAARVEEAGETPSPETRLHGAMFGSILLPIGLFWFAWTARPSISYLSPIFATVLITLGALTIYVSSSAYLIDVYGPKYGASANGATSIARYTMAAIVPLFILQMYDGLGTGWATSLLGFCALALMPIPFCFYWWGPALRSRCKFQTEQ</sequence>
<feature type="domain" description="Major facilitator superfamily (MFS) profile" evidence="6">
    <location>
        <begin position="20"/>
        <end position="455"/>
    </location>
</feature>
<dbReference type="SUPFAM" id="SSF103473">
    <property type="entry name" value="MFS general substrate transporter"/>
    <property type="match status" value="1"/>
</dbReference>
<feature type="transmembrane region" description="Helical" evidence="5">
    <location>
        <begin position="335"/>
        <end position="354"/>
    </location>
</feature>
<keyword evidence="4 5" id="KW-0472">Membrane</keyword>
<feature type="transmembrane region" description="Helical" evidence="5">
    <location>
        <begin position="144"/>
        <end position="171"/>
    </location>
</feature>
<dbReference type="AlphaFoldDB" id="A0A6A6Q1C1"/>
<dbReference type="GO" id="GO:0015606">
    <property type="term" value="F:spermidine transmembrane transporter activity"/>
    <property type="evidence" value="ECO:0007669"/>
    <property type="project" value="TreeGrafter"/>
</dbReference>
<feature type="transmembrane region" description="Helical" evidence="5">
    <location>
        <begin position="21"/>
        <end position="39"/>
    </location>
</feature>
<keyword evidence="2 5" id="KW-0812">Transmembrane</keyword>
<proteinExistence type="predicted"/>
<dbReference type="InterPro" id="IPR020846">
    <property type="entry name" value="MFS_dom"/>
</dbReference>
<evidence type="ECO:0000256" key="3">
    <source>
        <dbReference type="ARBA" id="ARBA00022989"/>
    </source>
</evidence>
<keyword evidence="8" id="KW-1185">Reference proteome</keyword>
<reference evidence="7" key="1">
    <citation type="journal article" date="2020" name="Stud. Mycol.">
        <title>101 Dothideomycetes genomes: a test case for predicting lifestyles and emergence of pathogens.</title>
        <authorList>
            <person name="Haridas S."/>
            <person name="Albert R."/>
            <person name="Binder M."/>
            <person name="Bloem J."/>
            <person name="Labutti K."/>
            <person name="Salamov A."/>
            <person name="Andreopoulos B."/>
            <person name="Baker S."/>
            <person name="Barry K."/>
            <person name="Bills G."/>
            <person name="Bluhm B."/>
            <person name="Cannon C."/>
            <person name="Castanera R."/>
            <person name="Culley D."/>
            <person name="Daum C."/>
            <person name="Ezra D."/>
            <person name="Gonzalez J."/>
            <person name="Henrissat B."/>
            <person name="Kuo A."/>
            <person name="Liang C."/>
            <person name="Lipzen A."/>
            <person name="Lutzoni F."/>
            <person name="Magnuson J."/>
            <person name="Mondo S."/>
            <person name="Nolan M."/>
            <person name="Ohm R."/>
            <person name="Pangilinan J."/>
            <person name="Park H.-J."/>
            <person name="Ramirez L."/>
            <person name="Alfaro M."/>
            <person name="Sun H."/>
            <person name="Tritt A."/>
            <person name="Yoshinaga Y."/>
            <person name="Zwiers L.-H."/>
            <person name="Turgeon B."/>
            <person name="Goodwin S."/>
            <person name="Spatafora J."/>
            <person name="Crous P."/>
            <person name="Grigoriev I."/>
        </authorList>
    </citation>
    <scope>NUCLEOTIDE SEQUENCE</scope>
    <source>
        <strain evidence="7">CBS 113389</strain>
    </source>
</reference>
<gene>
    <name evidence="7" type="ORF">BDY17DRAFT_247954</name>
</gene>
<dbReference type="RefSeq" id="XP_033591796.1">
    <property type="nucleotide sequence ID" value="XM_033730865.1"/>
</dbReference>
<feature type="transmembrane region" description="Helical" evidence="5">
    <location>
        <begin position="366"/>
        <end position="392"/>
    </location>
</feature>